<keyword evidence="5" id="KW-0770">Synapse</keyword>
<feature type="domain" description="TLDc" evidence="12">
    <location>
        <begin position="385"/>
        <end position="564"/>
    </location>
</feature>
<evidence type="ECO:0000256" key="9">
    <source>
        <dbReference type="ARBA" id="ARBA00034103"/>
    </source>
</evidence>
<accession>A0A7S2K1S0</accession>
<evidence type="ECO:0000313" key="13">
    <source>
        <dbReference type="EMBL" id="CAD9562936.1"/>
    </source>
</evidence>
<dbReference type="PROSITE" id="PS51886">
    <property type="entry name" value="TLDC"/>
    <property type="match status" value="1"/>
</dbReference>
<dbReference type="Pfam" id="PF07534">
    <property type="entry name" value="TLD"/>
    <property type="match status" value="1"/>
</dbReference>
<dbReference type="SUPFAM" id="SSF47923">
    <property type="entry name" value="Ypt/Rab-GAP domain of gyp1p"/>
    <property type="match status" value="2"/>
</dbReference>
<organism evidence="13">
    <name type="scientific">Leptocylindrus danicus</name>
    <dbReference type="NCBI Taxonomy" id="163516"/>
    <lineage>
        <taxon>Eukaryota</taxon>
        <taxon>Sar</taxon>
        <taxon>Stramenopiles</taxon>
        <taxon>Ochrophyta</taxon>
        <taxon>Bacillariophyta</taxon>
        <taxon>Coscinodiscophyceae</taxon>
        <taxon>Chaetocerotophycidae</taxon>
        <taxon>Leptocylindrales</taxon>
        <taxon>Leptocylindraceae</taxon>
        <taxon>Leptocylindrus</taxon>
    </lineage>
</organism>
<evidence type="ECO:0000256" key="2">
    <source>
        <dbReference type="ARBA" id="ARBA00004173"/>
    </source>
</evidence>
<dbReference type="GO" id="GO:0030659">
    <property type="term" value="C:cytoplasmic vesicle membrane"/>
    <property type="evidence" value="ECO:0007669"/>
    <property type="project" value="UniProtKB-SubCell"/>
</dbReference>
<gene>
    <name evidence="13" type="ORF">LDAN0321_LOCUS3756</name>
</gene>
<dbReference type="GO" id="GO:0005739">
    <property type="term" value="C:mitochondrion"/>
    <property type="evidence" value="ECO:0007669"/>
    <property type="project" value="UniProtKB-SubCell"/>
</dbReference>
<dbReference type="AlphaFoldDB" id="A0A7S2K1S0"/>
<evidence type="ECO:0000256" key="4">
    <source>
        <dbReference type="ARBA" id="ARBA00009540"/>
    </source>
</evidence>
<dbReference type="GO" id="GO:0012505">
    <property type="term" value="C:endomembrane system"/>
    <property type="evidence" value="ECO:0007669"/>
    <property type="project" value="UniProtKB-SubCell"/>
</dbReference>
<name>A0A7S2K1S0_9STRA</name>
<dbReference type="InterPro" id="IPR006571">
    <property type="entry name" value="TLDc_dom"/>
</dbReference>
<evidence type="ECO:0000256" key="5">
    <source>
        <dbReference type="ARBA" id="ARBA00023018"/>
    </source>
</evidence>
<feature type="domain" description="Rab-GAP TBC" evidence="11">
    <location>
        <begin position="62"/>
        <end position="278"/>
    </location>
</feature>
<keyword evidence="7" id="KW-0472">Membrane</keyword>
<evidence type="ECO:0000256" key="3">
    <source>
        <dbReference type="ARBA" id="ARBA00004184"/>
    </source>
</evidence>
<evidence type="ECO:0000256" key="6">
    <source>
        <dbReference type="ARBA" id="ARBA00023128"/>
    </source>
</evidence>
<dbReference type="InterPro" id="IPR035969">
    <property type="entry name" value="Rab-GAP_TBC_sf"/>
</dbReference>
<keyword evidence="8" id="KW-0968">Cytoplasmic vesicle</keyword>
<evidence type="ECO:0000256" key="7">
    <source>
        <dbReference type="ARBA" id="ARBA00023136"/>
    </source>
</evidence>
<evidence type="ECO:0000256" key="1">
    <source>
        <dbReference type="ARBA" id="ARBA00004156"/>
    </source>
</evidence>
<reference evidence="13" key="1">
    <citation type="submission" date="2021-01" db="EMBL/GenBank/DDBJ databases">
        <authorList>
            <person name="Corre E."/>
            <person name="Pelletier E."/>
            <person name="Niang G."/>
            <person name="Scheremetjew M."/>
            <person name="Finn R."/>
            <person name="Kale V."/>
            <person name="Holt S."/>
            <person name="Cochrane G."/>
            <person name="Meng A."/>
            <person name="Brown T."/>
            <person name="Cohen L."/>
        </authorList>
    </citation>
    <scope>NUCLEOTIDE SEQUENCE</scope>
    <source>
        <strain evidence="13">B650</strain>
    </source>
</reference>
<dbReference type="Pfam" id="PF00566">
    <property type="entry name" value="RabGAP-TBC"/>
    <property type="match status" value="1"/>
</dbReference>
<dbReference type="PROSITE" id="PS50086">
    <property type="entry name" value="TBC_RABGAP"/>
    <property type="match status" value="1"/>
</dbReference>
<evidence type="ECO:0000259" key="12">
    <source>
        <dbReference type="PROSITE" id="PS51886"/>
    </source>
</evidence>
<dbReference type="Gene3D" id="1.10.472.80">
    <property type="entry name" value="Ypt/Rab-GAP domain of gyp1p, domain 3"/>
    <property type="match status" value="1"/>
</dbReference>
<dbReference type="EMBL" id="HBGY01006107">
    <property type="protein sequence ID" value="CAD9562936.1"/>
    <property type="molecule type" value="Transcribed_RNA"/>
</dbReference>
<evidence type="ECO:0000256" key="10">
    <source>
        <dbReference type="ARBA" id="ARBA00040604"/>
    </source>
</evidence>
<evidence type="ECO:0000256" key="8">
    <source>
        <dbReference type="ARBA" id="ARBA00023329"/>
    </source>
</evidence>
<dbReference type="InterPro" id="IPR000195">
    <property type="entry name" value="Rab-GAP-TBC_dom"/>
</dbReference>
<comment type="similarity">
    <text evidence="4">Belongs to the OXR1 family.</text>
</comment>
<proteinExistence type="inferred from homology"/>
<dbReference type="PANTHER" id="PTHR23354:SF62">
    <property type="entry name" value="MUSTARD, ISOFORM V"/>
    <property type="match status" value="1"/>
</dbReference>
<evidence type="ECO:0000259" key="11">
    <source>
        <dbReference type="PROSITE" id="PS50086"/>
    </source>
</evidence>
<dbReference type="PANTHER" id="PTHR23354">
    <property type="entry name" value="NUCLEOLAR PROTEIN 7/ESTROGEN RECEPTOR COACTIVATOR-RELATED"/>
    <property type="match status" value="1"/>
</dbReference>
<comment type="subcellular location">
    <subcellularLocation>
        <location evidence="1">Cytoplasmic vesicle membrane</location>
    </subcellularLocation>
    <subcellularLocation>
        <location evidence="3">Endomembrane system</location>
        <topology evidence="3">Peripheral membrane protein</topology>
    </subcellularLocation>
    <subcellularLocation>
        <location evidence="2">Mitochondrion</location>
    </subcellularLocation>
    <subcellularLocation>
        <location evidence="9">Synapse</location>
    </subcellularLocation>
</comment>
<dbReference type="SMART" id="SM00164">
    <property type="entry name" value="TBC"/>
    <property type="match status" value="1"/>
</dbReference>
<dbReference type="SMART" id="SM00584">
    <property type="entry name" value="TLDc"/>
    <property type="match status" value="1"/>
</dbReference>
<keyword evidence="6" id="KW-0496">Mitochondrion</keyword>
<protein>
    <recommendedName>
        <fullName evidence="10">Oxidation resistance protein 1</fullName>
    </recommendedName>
</protein>
<sequence length="578" mass="65868">MNDDDVENEEQMRAALQRYFILSHDTLRGNVIDQAIEFDTGWTDKPPLIDDIRRFKLMCRAGVPACLRCAVWISSVYQIANPQIPRVQAETYATLGKIKFIEHGWDLVTKETFPDESDVRDALYPIFTNVNASSIEETEMVRRQLEEDVGMNAAGRLALTKVLVCTRHLLGVEYCPLLPDVAAILLTCMSESCAYFTIREMLNCSMSKYLYVSQVDHYACCRTFADLMKRFYPKTFAEMDAIGALSPIGLAPIFDRFFVPILPFRYVQRIMDVFTIEGTKVLFRFGIALLSMYKKPLKAMDIQSSEQWWGEVKNFTHLASFDFERLVKKAYGTWGNLRRKKLAFPKRNYLNRMMKGNSKWAESQVQYNTIEPIMPLGLIKTEVPAVLANESVRRAHLAEWLPRTLRDTKLELVFSTDTHGRTLERLYANCSKAKHSIMLLEVLDTGAVIGMFATEVWHRTNKVYGDGGCFLFKLSPDAKSSPWKPRSVCSNDSENTTSLMEQFMMSTGNYISMGGSHDGSCGLRLNEDLTRGSSDHSLTFGNDPLAGNDLLDFDVGLVEVYRFIRSIDGKPLDKMWDF</sequence>